<dbReference type="AlphaFoldDB" id="A0A7Z0HZV6"/>
<dbReference type="Pfam" id="PF03401">
    <property type="entry name" value="TctC"/>
    <property type="match status" value="1"/>
</dbReference>
<dbReference type="Gene3D" id="3.40.190.150">
    <property type="entry name" value="Bordetella uptake gene, domain 1"/>
    <property type="match status" value="1"/>
</dbReference>
<evidence type="ECO:0000256" key="2">
    <source>
        <dbReference type="SAM" id="SignalP"/>
    </source>
</evidence>
<keyword evidence="4" id="KW-1185">Reference proteome</keyword>
<evidence type="ECO:0000256" key="1">
    <source>
        <dbReference type="ARBA" id="ARBA00006987"/>
    </source>
</evidence>
<reference evidence="3 4" key="1">
    <citation type="journal article" date="2000" name="Arch. Microbiol.">
        <title>Rhodobaca bogoriensis gen. nov. and sp. nov., an alkaliphilic purple nonsulfur bacterium from African Rift Valley soda lakes.</title>
        <authorList>
            <person name="Milford A.D."/>
            <person name="Achenbach L.A."/>
            <person name="Jung D.O."/>
            <person name="Madigan M.T."/>
        </authorList>
    </citation>
    <scope>NUCLEOTIDE SEQUENCE [LARGE SCALE GENOMIC DNA]</scope>
    <source>
        <strain evidence="3 4">2376</strain>
    </source>
</reference>
<dbReference type="PANTHER" id="PTHR42928:SF5">
    <property type="entry name" value="BLR1237 PROTEIN"/>
    <property type="match status" value="1"/>
</dbReference>
<dbReference type="PANTHER" id="PTHR42928">
    <property type="entry name" value="TRICARBOXYLATE-BINDING PROTEIN"/>
    <property type="match status" value="1"/>
</dbReference>
<dbReference type="RefSeq" id="WP_179906066.1">
    <property type="nucleotide sequence ID" value="NZ_JACBXS010000018.1"/>
</dbReference>
<keyword evidence="2" id="KW-0732">Signal</keyword>
<comment type="similarity">
    <text evidence="1">Belongs to the UPF0065 (bug) family.</text>
</comment>
<organism evidence="3 4">
    <name type="scientific">Rhabdonatronobacter sediminivivens</name>
    <dbReference type="NCBI Taxonomy" id="2743469"/>
    <lineage>
        <taxon>Bacteria</taxon>
        <taxon>Pseudomonadati</taxon>
        <taxon>Pseudomonadota</taxon>
        <taxon>Alphaproteobacteria</taxon>
        <taxon>Rhodobacterales</taxon>
        <taxon>Paracoccaceae</taxon>
        <taxon>Rhabdonatronobacter</taxon>
    </lineage>
</organism>
<evidence type="ECO:0008006" key="5">
    <source>
        <dbReference type="Google" id="ProtNLM"/>
    </source>
</evidence>
<dbReference type="Proteomes" id="UP000529417">
    <property type="component" value="Unassembled WGS sequence"/>
</dbReference>
<dbReference type="Gene3D" id="3.40.190.10">
    <property type="entry name" value="Periplasmic binding protein-like II"/>
    <property type="match status" value="1"/>
</dbReference>
<name>A0A7Z0HZV6_9RHOB</name>
<feature type="signal peptide" evidence="2">
    <location>
        <begin position="1"/>
        <end position="21"/>
    </location>
</feature>
<protein>
    <recommendedName>
        <fullName evidence="5">Tripartite-type tricarboxylate transporter receptor subunit TctC</fullName>
    </recommendedName>
</protein>
<feature type="chain" id="PRO_5030813092" description="Tripartite-type tricarboxylate transporter receptor subunit TctC" evidence="2">
    <location>
        <begin position="22"/>
        <end position="319"/>
    </location>
</feature>
<dbReference type="EMBL" id="JACBXS010000018">
    <property type="protein sequence ID" value="NYS25359.1"/>
    <property type="molecule type" value="Genomic_DNA"/>
</dbReference>
<dbReference type="PIRSF" id="PIRSF017082">
    <property type="entry name" value="YflP"/>
    <property type="match status" value="1"/>
</dbReference>
<sequence>MKRILATTAIATLMAAGPGLAQDYPTQTVTIVVPYSPAGSTDPAARFIAGELQEKWGVNVVVENRPGAGSTIGTAHVATMDPDGYTILLTTSAYTTAPAVHHDLPYDPVNDLRAVAMPSSAQFVVTAGSSIQSETLDQFLENEAAERDIFMATAGLGSSTHFAGELLAAATGMDATAVHYSGGSDAMVDLIGGRADIYVGSMTAVLGNVQAGQIKALGVLGADRARALPDAPSTEELGIEGASSGFWLGVFAPGGTPDEIVEKLNADITAVMTSDAGMAYLENLDSDVGTMSAAEFQAMIEAEIEQWTVLAAERGISAD</sequence>
<proteinExistence type="inferred from homology"/>
<gene>
    <name evidence="3" type="ORF">HUK65_10175</name>
</gene>
<evidence type="ECO:0000313" key="4">
    <source>
        <dbReference type="Proteomes" id="UP000529417"/>
    </source>
</evidence>
<dbReference type="InterPro" id="IPR005064">
    <property type="entry name" value="BUG"/>
</dbReference>
<dbReference type="SUPFAM" id="SSF53850">
    <property type="entry name" value="Periplasmic binding protein-like II"/>
    <property type="match status" value="1"/>
</dbReference>
<evidence type="ECO:0000313" key="3">
    <source>
        <dbReference type="EMBL" id="NYS25359.1"/>
    </source>
</evidence>
<dbReference type="InterPro" id="IPR042100">
    <property type="entry name" value="Bug_dom1"/>
</dbReference>
<accession>A0A7Z0HZV6</accession>
<comment type="caution">
    <text evidence="3">The sequence shown here is derived from an EMBL/GenBank/DDBJ whole genome shotgun (WGS) entry which is preliminary data.</text>
</comment>